<dbReference type="Proteomes" id="UP000273044">
    <property type="component" value="Chromosome"/>
</dbReference>
<dbReference type="Gene3D" id="3.90.226.10">
    <property type="entry name" value="2-enoyl-CoA Hydratase, Chain A, domain 1"/>
    <property type="match status" value="1"/>
</dbReference>
<gene>
    <name evidence="1" type="ORF">NCTC12967_00442</name>
</gene>
<dbReference type="InterPro" id="IPR029045">
    <property type="entry name" value="ClpP/crotonase-like_dom_sf"/>
</dbReference>
<dbReference type="EMBL" id="LR134406">
    <property type="protein sequence ID" value="VEH69178.1"/>
    <property type="molecule type" value="Genomic_DNA"/>
</dbReference>
<evidence type="ECO:0000313" key="1">
    <source>
        <dbReference type="EMBL" id="VEH69178.1"/>
    </source>
</evidence>
<dbReference type="SUPFAM" id="SSF52096">
    <property type="entry name" value="ClpP/crotonase"/>
    <property type="match status" value="1"/>
</dbReference>
<dbReference type="InterPro" id="IPR002825">
    <property type="entry name" value="Pept_S49_ser-pept_pro"/>
</dbReference>
<organism evidence="1 2">
    <name type="scientific">Arachnia propionica</name>
    <dbReference type="NCBI Taxonomy" id="1750"/>
    <lineage>
        <taxon>Bacteria</taxon>
        <taxon>Bacillati</taxon>
        <taxon>Actinomycetota</taxon>
        <taxon>Actinomycetes</taxon>
        <taxon>Propionibacteriales</taxon>
        <taxon>Propionibacteriaceae</taxon>
        <taxon>Arachnia</taxon>
    </lineage>
</organism>
<proteinExistence type="predicted"/>
<evidence type="ECO:0000313" key="2">
    <source>
        <dbReference type="Proteomes" id="UP000273044"/>
    </source>
</evidence>
<keyword evidence="2" id="KW-1185">Reference proteome</keyword>
<dbReference type="GO" id="GO:0016020">
    <property type="term" value="C:membrane"/>
    <property type="evidence" value="ECO:0007669"/>
    <property type="project" value="InterPro"/>
</dbReference>
<reference evidence="1 2" key="1">
    <citation type="submission" date="2018-12" db="EMBL/GenBank/DDBJ databases">
        <authorList>
            <consortium name="Pathogen Informatics"/>
        </authorList>
    </citation>
    <scope>NUCLEOTIDE SEQUENCE [LARGE SCALE GENOMIC DNA]</scope>
    <source>
        <strain evidence="1 2">NCTC12967</strain>
    </source>
</reference>
<dbReference type="PANTHER" id="PTHR35984">
    <property type="entry name" value="PERIPLASMIC SERINE PROTEASE"/>
    <property type="match status" value="1"/>
</dbReference>
<sequence>MTVLEELLFDCDPQKDLHLLLSSPGGDGETALRMVRSMQLRCKELTVVVPDMAKSAATILCLGVHHILMGPGGDLGPIDPQMIFPGEDGRRTAASAKEIVAAIGEAEERIRANPGSFPLFASLLSDVNMLMVEQAKAALSRSEALMREALSVQGRTREEVDALAAKLKEPLIDAPSSHSAVISVDHATGYGLPAERADVNSEEWRLIWELWTRYFSEGCWPAGQKAIYEGIHASHPG</sequence>
<dbReference type="AlphaFoldDB" id="A0A448MVJ6"/>
<name>A0A448MVJ6_9ACTN</name>
<dbReference type="PANTHER" id="PTHR35984:SF1">
    <property type="entry name" value="PERIPLASMIC SERINE PROTEASE"/>
    <property type="match status" value="1"/>
</dbReference>
<accession>A0A448MVJ6</accession>
<protein>
    <submittedName>
        <fullName evidence="1">Serine dehydrogenase proteinase</fullName>
    </submittedName>
</protein>